<evidence type="ECO:0000256" key="6">
    <source>
        <dbReference type="ARBA" id="ARBA00023136"/>
    </source>
</evidence>
<evidence type="ECO:0000256" key="1">
    <source>
        <dbReference type="ARBA" id="ARBA00004141"/>
    </source>
</evidence>
<sequence length="154" mass="17461">MRFLIVTLTITPLRDLFGINFLRYRRAVGLLAFFYALMHLTTYLVLDQGLDVAAIWADIVKRLYITIGMISFAILVPLALTSNNAMIRRLGGGAWARLHRWVYVAAAAAAIHFLLVVKSWPMEPVVYASIVGLLLAYRAFKRLRGRRPRRLAST</sequence>
<feature type="transmembrane region" description="Helical" evidence="7">
    <location>
        <begin position="27"/>
        <end position="46"/>
    </location>
</feature>
<dbReference type="NCBIfam" id="NF003833">
    <property type="entry name" value="PRK05419.1-5"/>
    <property type="match status" value="1"/>
</dbReference>
<evidence type="ECO:0000256" key="7">
    <source>
        <dbReference type="SAM" id="Phobius"/>
    </source>
</evidence>
<accession>M5EZ09</accession>
<dbReference type="PANTHER" id="PTHR36964">
    <property type="entry name" value="PROTEIN-METHIONINE-SULFOXIDE REDUCTASE HEME-BINDING SUBUNIT MSRQ"/>
    <property type="match status" value="1"/>
</dbReference>
<dbReference type="STRING" id="1297569.MESS2_p110001"/>
<reference evidence="9 10" key="1">
    <citation type="submission" date="2013-02" db="EMBL/GenBank/DDBJ databases">
        <authorList>
            <person name="Genoscope - CEA"/>
        </authorList>
    </citation>
    <scope>NUCLEOTIDE SEQUENCE [LARGE SCALE GENOMIC DNA]</scope>
    <source>
        <strain evidence="9 10">STM 2683</strain>
    </source>
</reference>
<feature type="transmembrane region" description="Helical" evidence="7">
    <location>
        <begin position="124"/>
        <end position="140"/>
    </location>
</feature>
<proteinExistence type="predicted"/>
<name>M5EZ09_9HYPH</name>
<dbReference type="GO" id="GO:0020037">
    <property type="term" value="F:heme binding"/>
    <property type="evidence" value="ECO:0007669"/>
    <property type="project" value="TreeGrafter"/>
</dbReference>
<dbReference type="EMBL" id="CAUM01000174">
    <property type="protein sequence ID" value="CCV09402.1"/>
    <property type="molecule type" value="Genomic_DNA"/>
</dbReference>
<organism evidence="9 10">
    <name type="scientific">Mesorhizobium metallidurans STM 2683</name>
    <dbReference type="NCBI Taxonomy" id="1297569"/>
    <lineage>
        <taxon>Bacteria</taxon>
        <taxon>Pseudomonadati</taxon>
        <taxon>Pseudomonadota</taxon>
        <taxon>Alphaproteobacteria</taxon>
        <taxon>Hyphomicrobiales</taxon>
        <taxon>Phyllobacteriaceae</taxon>
        <taxon>Mesorhizobium</taxon>
    </lineage>
</organism>
<dbReference type="GO" id="GO:0005886">
    <property type="term" value="C:plasma membrane"/>
    <property type="evidence" value="ECO:0007669"/>
    <property type="project" value="TreeGrafter"/>
</dbReference>
<feature type="transmembrane region" description="Helical" evidence="7">
    <location>
        <begin position="101"/>
        <end position="118"/>
    </location>
</feature>
<evidence type="ECO:0000313" key="10">
    <source>
        <dbReference type="Proteomes" id="UP000012062"/>
    </source>
</evidence>
<dbReference type="AlphaFoldDB" id="M5EZ09"/>
<keyword evidence="6 7" id="KW-0472">Membrane</keyword>
<evidence type="ECO:0000256" key="5">
    <source>
        <dbReference type="ARBA" id="ARBA00023004"/>
    </source>
</evidence>
<keyword evidence="5" id="KW-0408">Iron</keyword>
<keyword evidence="10" id="KW-1185">Reference proteome</keyword>
<keyword evidence="3 7" id="KW-0812">Transmembrane</keyword>
<dbReference type="Proteomes" id="UP000012062">
    <property type="component" value="Unassembled WGS sequence"/>
</dbReference>
<comment type="caution">
    <text evidence="9">The sequence shown here is derived from an EMBL/GenBank/DDBJ whole genome shotgun (WGS) entry which is preliminary data.</text>
</comment>
<dbReference type="GO" id="GO:0016679">
    <property type="term" value="F:oxidoreductase activity, acting on diphenols and related substances as donors"/>
    <property type="evidence" value="ECO:0007669"/>
    <property type="project" value="TreeGrafter"/>
</dbReference>
<keyword evidence="4 7" id="KW-1133">Transmembrane helix</keyword>
<dbReference type="Pfam" id="PF01794">
    <property type="entry name" value="Ferric_reduct"/>
    <property type="match status" value="1"/>
</dbReference>
<dbReference type="GO" id="GO:0010181">
    <property type="term" value="F:FMN binding"/>
    <property type="evidence" value="ECO:0007669"/>
    <property type="project" value="TreeGrafter"/>
</dbReference>
<evidence type="ECO:0000256" key="3">
    <source>
        <dbReference type="ARBA" id="ARBA00022692"/>
    </source>
</evidence>
<evidence type="ECO:0000256" key="4">
    <source>
        <dbReference type="ARBA" id="ARBA00022989"/>
    </source>
</evidence>
<evidence type="ECO:0000313" key="9">
    <source>
        <dbReference type="EMBL" id="CCV09402.1"/>
    </source>
</evidence>
<gene>
    <name evidence="9" type="ORF">MESS2_p110001</name>
</gene>
<protein>
    <submittedName>
        <fullName evidence="9">Heme-molybdoenzyme heme-containing subunit YedZ cytochrome b subunit</fullName>
    </submittedName>
</protein>
<comment type="subcellular location">
    <subcellularLocation>
        <location evidence="1">Membrane</location>
        <topology evidence="1">Multi-pass membrane protein</topology>
    </subcellularLocation>
</comment>
<dbReference type="InterPro" id="IPR013130">
    <property type="entry name" value="Fe3_Rdtase_TM_dom"/>
</dbReference>
<evidence type="ECO:0000259" key="8">
    <source>
        <dbReference type="Pfam" id="PF01794"/>
    </source>
</evidence>
<feature type="transmembrane region" description="Helical" evidence="7">
    <location>
        <begin position="62"/>
        <end position="80"/>
    </location>
</feature>
<feature type="domain" description="Ferric oxidoreductase" evidence="8">
    <location>
        <begin position="10"/>
        <end position="109"/>
    </location>
</feature>
<dbReference type="eggNOG" id="COG2717">
    <property type="taxonomic scope" value="Bacteria"/>
</dbReference>
<dbReference type="PANTHER" id="PTHR36964:SF1">
    <property type="entry name" value="PROTEIN-METHIONINE-SULFOXIDE REDUCTASE HEME-BINDING SUBUNIT MSRQ"/>
    <property type="match status" value="1"/>
</dbReference>
<keyword evidence="2" id="KW-0813">Transport</keyword>
<evidence type="ECO:0000256" key="2">
    <source>
        <dbReference type="ARBA" id="ARBA00022448"/>
    </source>
</evidence>
<dbReference type="InterPro" id="IPR022837">
    <property type="entry name" value="MsrQ-like"/>
</dbReference>